<keyword evidence="3" id="KW-1185">Reference proteome</keyword>
<dbReference type="EMBL" id="LWDP01000024">
    <property type="protein sequence ID" value="ORD94338.1"/>
    <property type="molecule type" value="Genomic_DNA"/>
</dbReference>
<dbReference type="Proteomes" id="UP000192639">
    <property type="component" value="Unassembled WGS sequence"/>
</dbReference>
<evidence type="ECO:0000313" key="3">
    <source>
        <dbReference type="Proteomes" id="UP000192639"/>
    </source>
</evidence>
<proteinExistence type="predicted"/>
<organism evidence="2 3">
    <name type="scientific">Enterospora canceri</name>
    <dbReference type="NCBI Taxonomy" id="1081671"/>
    <lineage>
        <taxon>Eukaryota</taxon>
        <taxon>Fungi</taxon>
        <taxon>Fungi incertae sedis</taxon>
        <taxon>Microsporidia</taxon>
        <taxon>Enterocytozoonidae</taxon>
        <taxon>Enterospora</taxon>
    </lineage>
</organism>
<dbReference type="VEuPathDB" id="MicrosporidiaDB:ECANGB1_863"/>
<protein>
    <submittedName>
        <fullName evidence="2">Uncharacterized protein</fullName>
    </submittedName>
</protein>
<keyword evidence="1" id="KW-1133">Transmembrane helix</keyword>
<dbReference type="AlphaFoldDB" id="A0A1Y1S799"/>
<feature type="transmembrane region" description="Helical" evidence="1">
    <location>
        <begin position="48"/>
        <end position="69"/>
    </location>
</feature>
<evidence type="ECO:0000313" key="2">
    <source>
        <dbReference type="EMBL" id="ORD94338.1"/>
    </source>
</evidence>
<comment type="caution">
    <text evidence="2">The sequence shown here is derived from an EMBL/GenBank/DDBJ whole genome shotgun (WGS) entry which is preliminary data.</text>
</comment>
<keyword evidence="1" id="KW-0472">Membrane</keyword>
<reference evidence="2 3" key="1">
    <citation type="journal article" date="2017" name="Environ. Microbiol.">
        <title>Decay of the glycolytic pathway and adaptation to intranuclear parasitism within Enterocytozoonidae microsporidia.</title>
        <authorList>
            <person name="Wiredu Boakye D."/>
            <person name="Jaroenlak P."/>
            <person name="Prachumwat A."/>
            <person name="Williams T.A."/>
            <person name="Bateman K.S."/>
            <person name="Itsathitphaisarn O."/>
            <person name="Sritunyalucksana K."/>
            <person name="Paszkiewicz K.H."/>
            <person name="Moore K.A."/>
            <person name="Stentiford G.D."/>
            <person name="Williams B.A."/>
        </authorList>
    </citation>
    <scope>NUCLEOTIDE SEQUENCE [LARGE SCALE GENOMIC DNA]</scope>
    <source>
        <strain evidence="2 3">GB1</strain>
    </source>
</reference>
<evidence type="ECO:0000256" key="1">
    <source>
        <dbReference type="SAM" id="Phobius"/>
    </source>
</evidence>
<accession>A0A1Y1S799</accession>
<name>A0A1Y1S799_9MICR</name>
<keyword evidence="1" id="KW-0812">Transmembrane</keyword>
<gene>
    <name evidence="2" type="ORF">ECANGB1_863</name>
</gene>
<sequence length="93" mass="10625">MVFAYLLSPIFNQIDQIKQRKPVNFTNAIDWHYGGQQQNQQTSLPEHNISICITVISVVIGIGLIIKLISYILSRKCMPAVPPVDETEMIDYY</sequence>